<dbReference type="PANTHER" id="PTHR33406">
    <property type="entry name" value="MEMBRANE PROTEIN MJ1562-RELATED"/>
    <property type="match status" value="1"/>
</dbReference>
<dbReference type="EMBL" id="JAUQOP010000017">
    <property type="protein sequence ID" value="MDO7897902.1"/>
    <property type="molecule type" value="Genomic_DNA"/>
</dbReference>
<evidence type="ECO:0000313" key="3">
    <source>
        <dbReference type="Proteomes" id="UP001228019"/>
    </source>
</evidence>
<comment type="caution">
    <text evidence="2">The sequence shown here is derived from an EMBL/GenBank/DDBJ whole genome shotgun (WGS) entry which is preliminary data.</text>
</comment>
<dbReference type="Proteomes" id="UP001228019">
    <property type="component" value="Unassembled WGS sequence"/>
</dbReference>
<proteinExistence type="predicted"/>
<keyword evidence="1" id="KW-0472">Membrane</keyword>
<organism evidence="2 3">
    <name type="scientific">Pseudomonas citrulli</name>
    <dbReference type="NCBI Taxonomy" id="3064347"/>
    <lineage>
        <taxon>Bacteria</taxon>
        <taxon>Pseudomonadati</taxon>
        <taxon>Pseudomonadota</taxon>
        <taxon>Gammaproteobacteria</taxon>
        <taxon>Pseudomonadales</taxon>
        <taxon>Pseudomonadaceae</taxon>
        <taxon>Pseudomonas</taxon>
    </lineage>
</organism>
<dbReference type="PANTHER" id="PTHR33406:SF13">
    <property type="entry name" value="MEMBRANE PROTEIN YDFJ"/>
    <property type="match status" value="1"/>
</dbReference>
<feature type="transmembrane region" description="Helical" evidence="1">
    <location>
        <begin position="424"/>
        <end position="444"/>
    </location>
</feature>
<evidence type="ECO:0000256" key="1">
    <source>
        <dbReference type="SAM" id="Phobius"/>
    </source>
</evidence>
<sequence>MTLPSERRLPRLFLILLLAVLALAGWQWRHGAPLSANLMELVPGVSPGALELVAEQRMQEPLNREVLVLVGHADRQQAIALAQTLGQQWQASGLFDKVQWTLQADLPALRSQLLDGRLAMLSATDRQQLIEQPQAFIQQRVQALFDPFSGFSLVPSQDDWLGLTGRIQNSQPQRGAIQLDVGSGALIADADGKRWVMLRARTQGNAFDMNLPLQVAELLQRSRDQATQAQGQLLAASGLLYAAAGQQQASREITWVGGGATVGILLLLLLAFRRLRVWLAFVPVLVGMLFGAVACVALFGRMHVMTLVLGSSLIGVAVDYPLHYLSKSWSLKPWRSWPALRLTLPGLSLSLATTCIGYLALAWTPFPALTQIAVFSAAGLLGAYLTAVCLLPALLKGAQLRPAQWPLRLCEGLLQAREALLARVPTPILLGLLLVFCAGGLWHLSTKNDIRQWIGTPQHLTDEARTIARITGFQPTSQFFLIRADNQAQLLERQTALNERLDQLVGLEKLQGYLSLNQLVSPPVEQQKVREALARLPAFWQPLLDLGVPVAALQAELARLQALPVQDIDAALAGPLAEPYRTLWLGPTAQGVAATISLQGLNDAALLRVQAVDLPGVQLVDRLGDLNRVFAATQISAAELKLASCVLIVLVLIWPFGLGAALRIVALPLLAAMCSLASLGWLGQPLTLFSLFGLLLVTAIGVDYAILMREQIGGAAVSLLGTLLAAVTTWLSFGLLALSSTPAVSNFGLAVSLGLAFSFLLAPWAGHRAHAAVLEPAS</sequence>
<dbReference type="RefSeq" id="WP_304554605.1">
    <property type="nucleotide sequence ID" value="NZ_JAUQOP010000017.1"/>
</dbReference>
<feature type="transmembrane region" description="Helical" evidence="1">
    <location>
        <begin position="372"/>
        <end position="395"/>
    </location>
</feature>
<protein>
    <recommendedName>
        <fullName evidence="4">Membrane transport protein MMPL domain-containing protein</fullName>
    </recommendedName>
</protein>
<keyword evidence="1" id="KW-1133">Transmembrane helix</keyword>
<feature type="transmembrane region" description="Helical" evidence="1">
    <location>
        <begin position="253"/>
        <end position="272"/>
    </location>
</feature>
<feature type="transmembrane region" description="Helical" evidence="1">
    <location>
        <begin position="279"/>
        <end position="299"/>
    </location>
</feature>
<dbReference type="Gene3D" id="1.20.1640.10">
    <property type="entry name" value="Multidrug efflux transporter AcrB transmembrane domain"/>
    <property type="match status" value="2"/>
</dbReference>
<feature type="transmembrane region" description="Helical" evidence="1">
    <location>
        <begin position="346"/>
        <end position="366"/>
    </location>
</feature>
<dbReference type="InterPro" id="IPR050545">
    <property type="entry name" value="Mycobact_MmpL"/>
</dbReference>
<keyword evidence="3" id="KW-1185">Reference proteome</keyword>
<keyword evidence="1" id="KW-0812">Transmembrane</keyword>
<dbReference type="SUPFAM" id="SSF82866">
    <property type="entry name" value="Multidrug efflux transporter AcrB transmembrane domain"/>
    <property type="match status" value="2"/>
</dbReference>
<feature type="transmembrane region" description="Helical" evidence="1">
    <location>
        <begin position="719"/>
        <end position="738"/>
    </location>
</feature>
<evidence type="ECO:0008006" key="4">
    <source>
        <dbReference type="Google" id="ProtNLM"/>
    </source>
</evidence>
<evidence type="ECO:0000313" key="2">
    <source>
        <dbReference type="EMBL" id="MDO7897902.1"/>
    </source>
</evidence>
<feature type="transmembrane region" description="Helical" evidence="1">
    <location>
        <begin position="640"/>
        <end position="657"/>
    </location>
</feature>
<name>A0ABT9BZG4_9PSED</name>
<accession>A0ABT9BZG4</accession>
<feature type="transmembrane region" description="Helical" evidence="1">
    <location>
        <begin position="688"/>
        <end position="707"/>
    </location>
</feature>
<gene>
    <name evidence="2" type="ORF">Q6A48_13515</name>
</gene>
<reference evidence="2 3" key="1">
    <citation type="submission" date="2023-07" db="EMBL/GenBank/DDBJ databases">
        <title>Identification of four novel Pseudomonas species associated with bacterial leaf spot of cucurbits.</title>
        <authorList>
            <person name="Fullem K.R."/>
        </authorList>
    </citation>
    <scope>NUCLEOTIDE SEQUENCE [LARGE SCALE GENOMIC DNA]</scope>
    <source>
        <strain evidence="2 3">K18</strain>
    </source>
</reference>
<feature type="transmembrane region" description="Helical" evidence="1">
    <location>
        <begin position="744"/>
        <end position="762"/>
    </location>
</feature>